<dbReference type="EMBL" id="QTSX02007695">
    <property type="protein sequence ID" value="KAJ9048018.1"/>
    <property type="molecule type" value="Genomic_DNA"/>
</dbReference>
<accession>A0ACC2RD79</accession>
<protein>
    <submittedName>
        <fullName evidence="1">Uncharacterized protein</fullName>
    </submittedName>
</protein>
<organism evidence="1 2">
    <name type="scientific">Entomophthora muscae</name>
    <dbReference type="NCBI Taxonomy" id="34485"/>
    <lineage>
        <taxon>Eukaryota</taxon>
        <taxon>Fungi</taxon>
        <taxon>Fungi incertae sedis</taxon>
        <taxon>Zoopagomycota</taxon>
        <taxon>Entomophthoromycotina</taxon>
        <taxon>Entomophthoromycetes</taxon>
        <taxon>Entomophthorales</taxon>
        <taxon>Entomophthoraceae</taxon>
        <taxon>Entomophthora</taxon>
    </lineage>
</organism>
<proteinExistence type="predicted"/>
<dbReference type="Proteomes" id="UP001165960">
    <property type="component" value="Unassembled WGS sequence"/>
</dbReference>
<gene>
    <name evidence="1" type="ORF">DSO57_1039149</name>
</gene>
<keyword evidence="2" id="KW-1185">Reference proteome</keyword>
<evidence type="ECO:0000313" key="1">
    <source>
        <dbReference type="EMBL" id="KAJ9048018.1"/>
    </source>
</evidence>
<comment type="caution">
    <text evidence="1">The sequence shown here is derived from an EMBL/GenBank/DDBJ whole genome shotgun (WGS) entry which is preliminary data.</text>
</comment>
<reference evidence="1" key="1">
    <citation type="submission" date="2022-04" db="EMBL/GenBank/DDBJ databases">
        <title>Genome of the entomopathogenic fungus Entomophthora muscae.</title>
        <authorList>
            <person name="Elya C."/>
            <person name="Lovett B.R."/>
            <person name="Lee E."/>
            <person name="Macias A.M."/>
            <person name="Hajek A.E."/>
            <person name="De Bivort B.L."/>
            <person name="Kasson M.T."/>
            <person name="De Fine Licht H.H."/>
            <person name="Stajich J.E."/>
        </authorList>
    </citation>
    <scope>NUCLEOTIDE SEQUENCE</scope>
    <source>
        <strain evidence="1">Berkeley</strain>
    </source>
</reference>
<sequence>MSTYFNGPFRTSLRMAQCLLSLLHLYLALEYLTPAKSCLSAVFACLHAGLALVSFLFSGAMTDHNRKTDQSTIEYITITLAIIWLLASMATSFFVPALHGSIPEPGIIPLVYHSPLPMLWNEAHQLNAITWSASAFLSIIDLLNLTI</sequence>
<evidence type="ECO:0000313" key="2">
    <source>
        <dbReference type="Proteomes" id="UP001165960"/>
    </source>
</evidence>
<name>A0ACC2RD79_9FUNG</name>